<dbReference type="PANTHER" id="PTHR42713:SF3">
    <property type="entry name" value="TRANSCRIPTIONAL REGULATORY PROTEIN HPTR"/>
    <property type="match status" value="1"/>
</dbReference>
<dbReference type="Proteomes" id="UP001056756">
    <property type="component" value="Chromosome"/>
</dbReference>
<dbReference type="InterPro" id="IPR051552">
    <property type="entry name" value="HptR"/>
</dbReference>
<keyword evidence="4" id="KW-0902">Two-component regulatory system</keyword>
<evidence type="ECO:0000259" key="9">
    <source>
        <dbReference type="PROSITE" id="PS01124"/>
    </source>
</evidence>
<feature type="domain" description="Response regulatory" evidence="10">
    <location>
        <begin position="4"/>
        <end position="121"/>
    </location>
</feature>
<keyword evidence="6" id="KW-0238">DNA-binding</keyword>
<protein>
    <submittedName>
        <fullName evidence="11">Response regulator</fullName>
    </submittedName>
</protein>
<dbReference type="Gene3D" id="3.40.50.2300">
    <property type="match status" value="1"/>
</dbReference>
<dbReference type="PANTHER" id="PTHR42713">
    <property type="entry name" value="HISTIDINE KINASE-RELATED"/>
    <property type="match status" value="1"/>
</dbReference>
<dbReference type="PROSITE" id="PS01124">
    <property type="entry name" value="HTH_ARAC_FAMILY_2"/>
    <property type="match status" value="1"/>
</dbReference>
<dbReference type="SMART" id="SM00448">
    <property type="entry name" value="REC"/>
    <property type="match status" value="1"/>
</dbReference>
<dbReference type="InterPro" id="IPR011006">
    <property type="entry name" value="CheY-like_superfamily"/>
</dbReference>
<name>A0A9J6ZHM0_9BACL</name>
<sequence length="244" mass="27891">MSFRILVTDDEFNSRMGVAITLEQWGKDKLVIDTAENGQQAFELIQSNSYDILITDIRMPVMTGLELLTAIRQQHNSLKTILLTGFAEFNYAQKGLQLGAADYLLKPIQQEQLIETVQRLLLNLDEETKGQKPNIQNPYIESALNYILTNLHMPITIKEVAAHVHLNPSYFSVLFKENTGKSFSDYITDCRMIAAKKMLLESHDSLDEITASIGLQTTSYFIKMFKKLEGLTPKQYRETNRQHI</sequence>
<feature type="modified residue" description="4-aspartylphosphate" evidence="8">
    <location>
        <position position="56"/>
    </location>
</feature>
<dbReference type="AlphaFoldDB" id="A0A9J6ZHM0"/>
<accession>A0A9J6ZHM0</accession>
<evidence type="ECO:0000313" key="11">
    <source>
        <dbReference type="EMBL" id="URN95674.1"/>
    </source>
</evidence>
<evidence type="ECO:0000256" key="5">
    <source>
        <dbReference type="ARBA" id="ARBA00023015"/>
    </source>
</evidence>
<dbReference type="Pfam" id="PF00072">
    <property type="entry name" value="Response_reg"/>
    <property type="match status" value="1"/>
</dbReference>
<evidence type="ECO:0000256" key="6">
    <source>
        <dbReference type="ARBA" id="ARBA00023125"/>
    </source>
</evidence>
<keyword evidence="3 8" id="KW-0597">Phosphoprotein</keyword>
<evidence type="ECO:0000259" key="10">
    <source>
        <dbReference type="PROSITE" id="PS50110"/>
    </source>
</evidence>
<dbReference type="InterPro" id="IPR018062">
    <property type="entry name" value="HTH_AraC-typ_CS"/>
</dbReference>
<dbReference type="SUPFAM" id="SSF46689">
    <property type="entry name" value="Homeodomain-like"/>
    <property type="match status" value="2"/>
</dbReference>
<dbReference type="KEGG" id="plig:NAG76_05360"/>
<dbReference type="CDD" id="cd17536">
    <property type="entry name" value="REC_YesN-like"/>
    <property type="match status" value="1"/>
</dbReference>
<evidence type="ECO:0000256" key="7">
    <source>
        <dbReference type="ARBA" id="ARBA00023163"/>
    </source>
</evidence>
<dbReference type="SUPFAM" id="SSF52172">
    <property type="entry name" value="CheY-like"/>
    <property type="match status" value="1"/>
</dbReference>
<gene>
    <name evidence="11" type="ORF">NAG76_05360</name>
</gene>
<keyword evidence="2" id="KW-0963">Cytoplasm</keyword>
<dbReference type="InterPro" id="IPR018060">
    <property type="entry name" value="HTH_AraC"/>
</dbReference>
<evidence type="ECO:0000256" key="8">
    <source>
        <dbReference type="PROSITE-ProRule" id="PRU00169"/>
    </source>
</evidence>
<dbReference type="Pfam" id="PF12833">
    <property type="entry name" value="HTH_18"/>
    <property type="match status" value="1"/>
</dbReference>
<keyword evidence="5" id="KW-0805">Transcription regulation</keyword>
<dbReference type="InterPro" id="IPR001789">
    <property type="entry name" value="Sig_transdc_resp-reg_receiver"/>
</dbReference>
<keyword evidence="7" id="KW-0804">Transcription</keyword>
<dbReference type="PRINTS" id="PR00032">
    <property type="entry name" value="HTHARAC"/>
</dbReference>
<dbReference type="InterPro" id="IPR009057">
    <property type="entry name" value="Homeodomain-like_sf"/>
</dbReference>
<proteinExistence type="predicted"/>
<dbReference type="GO" id="GO:0000160">
    <property type="term" value="P:phosphorelay signal transduction system"/>
    <property type="evidence" value="ECO:0007669"/>
    <property type="project" value="UniProtKB-KW"/>
</dbReference>
<dbReference type="SMART" id="SM00342">
    <property type="entry name" value="HTH_ARAC"/>
    <property type="match status" value="1"/>
</dbReference>
<evidence type="ECO:0000313" key="12">
    <source>
        <dbReference type="Proteomes" id="UP001056756"/>
    </source>
</evidence>
<comment type="subcellular location">
    <subcellularLocation>
        <location evidence="1">Cytoplasm</location>
    </subcellularLocation>
</comment>
<dbReference type="PROSITE" id="PS50110">
    <property type="entry name" value="RESPONSE_REGULATORY"/>
    <property type="match status" value="1"/>
</dbReference>
<dbReference type="Gene3D" id="1.10.10.60">
    <property type="entry name" value="Homeodomain-like"/>
    <property type="match status" value="2"/>
</dbReference>
<evidence type="ECO:0000256" key="3">
    <source>
        <dbReference type="ARBA" id="ARBA00022553"/>
    </source>
</evidence>
<organism evidence="11 12">
    <name type="scientific">Candidatus Pristimantibacillus lignocellulolyticus</name>
    <dbReference type="NCBI Taxonomy" id="2994561"/>
    <lineage>
        <taxon>Bacteria</taxon>
        <taxon>Bacillati</taxon>
        <taxon>Bacillota</taxon>
        <taxon>Bacilli</taxon>
        <taxon>Bacillales</taxon>
        <taxon>Paenibacillaceae</taxon>
        <taxon>Candidatus Pristimantibacillus</taxon>
    </lineage>
</organism>
<dbReference type="GO" id="GO:0005737">
    <property type="term" value="C:cytoplasm"/>
    <property type="evidence" value="ECO:0007669"/>
    <property type="project" value="UniProtKB-SubCell"/>
</dbReference>
<evidence type="ECO:0000256" key="4">
    <source>
        <dbReference type="ARBA" id="ARBA00023012"/>
    </source>
</evidence>
<dbReference type="InterPro" id="IPR020449">
    <property type="entry name" value="Tscrpt_reg_AraC-type_HTH"/>
</dbReference>
<dbReference type="GO" id="GO:0003700">
    <property type="term" value="F:DNA-binding transcription factor activity"/>
    <property type="evidence" value="ECO:0007669"/>
    <property type="project" value="InterPro"/>
</dbReference>
<dbReference type="GO" id="GO:0043565">
    <property type="term" value="F:sequence-specific DNA binding"/>
    <property type="evidence" value="ECO:0007669"/>
    <property type="project" value="InterPro"/>
</dbReference>
<reference evidence="11" key="1">
    <citation type="submission" date="2022-05" db="EMBL/GenBank/DDBJ databases">
        <title>Novel bacterial taxa in a minimal lignocellulolytic consortium and its capacity to transform plastics disclosed by genome-resolved metagenomics.</title>
        <authorList>
            <person name="Rodriguez C.A.D."/>
            <person name="Diaz-Garcia L."/>
            <person name="Herrera K."/>
            <person name="Tarazona N.A."/>
            <person name="Sproer C."/>
            <person name="Overmann J."/>
            <person name="Jimenez D.J."/>
        </authorList>
    </citation>
    <scope>NUCLEOTIDE SEQUENCE</scope>
    <source>
        <strain evidence="11">MAG5</strain>
    </source>
</reference>
<evidence type="ECO:0000256" key="2">
    <source>
        <dbReference type="ARBA" id="ARBA00022490"/>
    </source>
</evidence>
<evidence type="ECO:0000256" key="1">
    <source>
        <dbReference type="ARBA" id="ARBA00004496"/>
    </source>
</evidence>
<dbReference type="EMBL" id="CP097899">
    <property type="protein sequence ID" value="URN95674.1"/>
    <property type="molecule type" value="Genomic_DNA"/>
</dbReference>
<feature type="domain" description="HTH araC/xylS-type" evidence="9">
    <location>
        <begin position="141"/>
        <end position="239"/>
    </location>
</feature>
<dbReference type="PROSITE" id="PS00041">
    <property type="entry name" value="HTH_ARAC_FAMILY_1"/>
    <property type="match status" value="1"/>
</dbReference>